<feature type="binding site" evidence="6">
    <location>
        <position position="105"/>
    </location>
    <ligand>
        <name>5-phospho-alpha-D-ribose 1-diphosphate</name>
        <dbReference type="ChEBI" id="CHEBI:58017"/>
        <note>ligand shared between dimeric partners</note>
    </ligand>
</feature>
<comment type="catalytic activity">
    <reaction evidence="6">
        <text>orotidine 5'-phosphate + diphosphate = orotate + 5-phospho-alpha-D-ribose 1-diphosphate</text>
        <dbReference type="Rhea" id="RHEA:10380"/>
        <dbReference type="ChEBI" id="CHEBI:30839"/>
        <dbReference type="ChEBI" id="CHEBI:33019"/>
        <dbReference type="ChEBI" id="CHEBI:57538"/>
        <dbReference type="ChEBI" id="CHEBI:58017"/>
        <dbReference type="EC" id="2.4.2.10"/>
    </reaction>
</comment>
<evidence type="ECO:0000256" key="2">
    <source>
        <dbReference type="ARBA" id="ARBA00011971"/>
    </source>
</evidence>
<dbReference type="InterPro" id="IPR023031">
    <property type="entry name" value="OPRT"/>
</dbReference>
<evidence type="ECO:0000313" key="8">
    <source>
        <dbReference type="EMBL" id="MDV2621286.1"/>
    </source>
</evidence>
<feature type="binding site" description="in other chain" evidence="6">
    <location>
        <begin position="125"/>
        <end position="133"/>
    </location>
    <ligand>
        <name>5-phospho-alpha-D-ribose 1-diphosphate</name>
        <dbReference type="ChEBI" id="CHEBI:58017"/>
        <note>ligand shared between dimeric partners</note>
    </ligand>
</feature>
<dbReference type="GO" id="GO:0044205">
    <property type="term" value="P:'de novo' UMP biosynthetic process"/>
    <property type="evidence" value="ECO:0007669"/>
    <property type="project" value="UniProtKB-UniRule"/>
</dbReference>
<comment type="caution">
    <text evidence="6">Lacks conserved residue(s) required for the propagation of feature annotation.</text>
</comment>
<comment type="caution">
    <text evidence="8">The sequence shown here is derived from an EMBL/GenBank/DDBJ whole genome shotgun (WGS) entry which is preliminary data.</text>
</comment>
<gene>
    <name evidence="6 8" type="primary">pyrE</name>
    <name evidence="8" type="ORF">R0G89_06015</name>
</gene>
<dbReference type="PANTHER" id="PTHR19278">
    <property type="entry name" value="OROTATE PHOSPHORIBOSYLTRANSFERASE"/>
    <property type="match status" value="1"/>
</dbReference>
<dbReference type="SUPFAM" id="SSF53271">
    <property type="entry name" value="PRTase-like"/>
    <property type="match status" value="1"/>
</dbReference>
<dbReference type="GO" id="GO:0000287">
    <property type="term" value="F:magnesium ion binding"/>
    <property type="evidence" value="ECO:0007669"/>
    <property type="project" value="UniProtKB-UniRule"/>
</dbReference>
<feature type="domain" description="Phosphoribosyltransferase" evidence="7">
    <location>
        <begin position="49"/>
        <end position="155"/>
    </location>
</feature>
<organism evidence="8 9">
    <name type="scientific">Pediococcus acidilactici</name>
    <dbReference type="NCBI Taxonomy" id="1254"/>
    <lineage>
        <taxon>Bacteria</taxon>
        <taxon>Bacillati</taxon>
        <taxon>Bacillota</taxon>
        <taxon>Bacilli</taxon>
        <taxon>Lactobacillales</taxon>
        <taxon>Lactobacillaceae</taxon>
        <taxon>Pediococcus</taxon>
        <taxon>Pediococcus acidilactici group</taxon>
    </lineage>
</organism>
<reference evidence="8" key="1">
    <citation type="journal article" date="2023" name="PeerJ">
        <title>Selection and evaluation of lactic acid bacteria from chicken feces in Thailand as potential probiotics.</title>
        <authorList>
            <person name="Khurajog B."/>
            <person name="Disastra Y."/>
            <person name="Lawwyne L.D."/>
            <person name="Sirichokchatchawan W."/>
            <person name="Niyomtham W."/>
            <person name="Yindee J."/>
            <person name="Hampson D.J."/>
            <person name="Prapasarakul N."/>
        </authorList>
    </citation>
    <scope>NUCLEOTIDE SEQUENCE</scope>
    <source>
        <strain evidence="8">BF9</strain>
    </source>
</reference>
<name>A0AAP3U280_PEDAC</name>
<comment type="pathway">
    <text evidence="1 6">Pyrimidine metabolism; UMP biosynthesis via de novo pathway; UMP from orotate: step 1/2.</text>
</comment>
<keyword evidence="5 6" id="KW-0665">Pyrimidine biosynthesis</keyword>
<reference evidence="8" key="2">
    <citation type="submission" date="2023-10" db="EMBL/GenBank/DDBJ databases">
        <authorList>
            <person name="Khurajog B."/>
        </authorList>
    </citation>
    <scope>NUCLEOTIDE SEQUENCE</scope>
    <source>
        <strain evidence="8">BF9</strain>
    </source>
</reference>
<comment type="function">
    <text evidence="6">Catalyzes the transfer of a ribosyl phosphate group from 5-phosphoribose 1-diphosphate to orotate, leading to the formation of orotidine monophosphate (OMP).</text>
</comment>
<dbReference type="GO" id="GO:0004588">
    <property type="term" value="F:orotate phosphoribosyltransferase activity"/>
    <property type="evidence" value="ECO:0007669"/>
    <property type="project" value="UniProtKB-UniRule"/>
</dbReference>
<feature type="binding site" evidence="6">
    <location>
        <position position="129"/>
    </location>
    <ligand>
        <name>orotate</name>
        <dbReference type="ChEBI" id="CHEBI:30839"/>
    </ligand>
</feature>
<feature type="binding site" evidence="6">
    <location>
        <position position="99"/>
    </location>
    <ligand>
        <name>5-phospho-alpha-D-ribose 1-diphosphate</name>
        <dbReference type="ChEBI" id="CHEBI:58017"/>
        <note>ligand shared between dimeric partners</note>
    </ligand>
</feature>
<dbReference type="NCBIfam" id="TIGR00336">
    <property type="entry name" value="pyrE"/>
    <property type="match status" value="1"/>
</dbReference>
<dbReference type="AlphaFoldDB" id="A0AAP3U280"/>
<evidence type="ECO:0000256" key="4">
    <source>
        <dbReference type="ARBA" id="ARBA00022679"/>
    </source>
</evidence>
<accession>A0AAP3U280</accession>
<dbReference type="Proteomes" id="UP001280897">
    <property type="component" value="Unassembled WGS sequence"/>
</dbReference>
<dbReference type="GO" id="GO:0019856">
    <property type="term" value="P:pyrimidine nucleobase biosynthetic process"/>
    <property type="evidence" value="ECO:0007669"/>
    <property type="project" value="TreeGrafter"/>
</dbReference>
<evidence type="ECO:0000256" key="5">
    <source>
        <dbReference type="ARBA" id="ARBA00022975"/>
    </source>
</evidence>
<proteinExistence type="inferred from homology"/>
<dbReference type="Pfam" id="PF00156">
    <property type="entry name" value="Pribosyltran"/>
    <property type="match status" value="1"/>
</dbReference>
<evidence type="ECO:0000256" key="6">
    <source>
        <dbReference type="HAMAP-Rule" id="MF_01208"/>
    </source>
</evidence>
<dbReference type="PANTHER" id="PTHR19278:SF9">
    <property type="entry name" value="URIDINE 5'-MONOPHOSPHATE SYNTHASE"/>
    <property type="match status" value="1"/>
</dbReference>
<dbReference type="RefSeq" id="WP_008841224.1">
    <property type="nucleotide sequence ID" value="NZ_CP018763.1"/>
</dbReference>
<protein>
    <recommendedName>
        <fullName evidence="2 6">Orotate phosphoribosyltransferase</fullName>
        <shortName evidence="6">OPRT</shortName>
        <shortName evidence="6">OPRTase</shortName>
        <ecNumber evidence="2 6">2.4.2.10</ecNumber>
    </recommendedName>
</protein>
<feature type="binding site" evidence="6">
    <location>
        <position position="103"/>
    </location>
    <ligand>
        <name>5-phospho-alpha-D-ribose 1-diphosphate</name>
        <dbReference type="ChEBI" id="CHEBI:58017"/>
        <note>ligand shared between dimeric partners</note>
    </ligand>
</feature>
<sequence length="217" mass="23614">MTETQTQAAIIQQLLELQAIQVKPDAPFTYASGIKSPIYTDLRMTISKPALRKQIATGLSELIRQFYPTATVIGGVATAGIPHAAWVAAKLELPLVYVRSKPKDHGAGKQIEGALQAADQVVLIDDLISTGGSVLKAGKAVRQTPAQLLGVASIFSYQLPDARQNFAAEETQLHSLIDYHQLIDHLATQQQLTPAQLDSARTWHQDPWQWGATTTIK</sequence>
<dbReference type="HAMAP" id="MF_01208">
    <property type="entry name" value="PyrE"/>
    <property type="match status" value="1"/>
</dbReference>
<dbReference type="Gene3D" id="3.40.50.2020">
    <property type="match status" value="1"/>
</dbReference>
<keyword evidence="4 6" id="KW-0808">Transferase</keyword>
<evidence type="ECO:0000259" key="7">
    <source>
        <dbReference type="Pfam" id="PF00156"/>
    </source>
</evidence>
<keyword evidence="6" id="KW-0460">Magnesium</keyword>
<dbReference type="InterPro" id="IPR004467">
    <property type="entry name" value="Or_phspho_trans_dom"/>
</dbReference>
<comment type="cofactor">
    <cofactor evidence="6">
        <name>Mg(2+)</name>
        <dbReference type="ChEBI" id="CHEBI:18420"/>
    </cofactor>
</comment>
<dbReference type="InterPro" id="IPR029057">
    <property type="entry name" value="PRTase-like"/>
</dbReference>
<keyword evidence="3 6" id="KW-0328">Glycosyltransferase</keyword>
<dbReference type="EMBL" id="JAWJAV010000003">
    <property type="protein sequence ID" value="MDV2621286.1"/>
    <property type="molecule type" value="Genomic_DNA"/>
</dbReference>
<dbReference type="GeneID" id="57365164"/>
<evidence type="ECO:0000313" key="9">
    <source>
        <dbReference type="Proteomes" id="UP001280897"/>
    </source>
</evidence>
<evidence type="ECO:0000256" key="1">
    <source>
        <dbReference type="ARBA" id="ARBA00004889"/>
    </source>
</evidence>
<comment type="subunit">
    <text evidence="6">Homodimer.</text>
</comment>
<dbReference type="CDD" id="cd06223">
    <property type="entry name" value="PRTases_typeI"/>
    <property type="match status" value="1"/>
</dbReference>
<comment type="similarity">
    <text evidence="6">Belongs to the purine/pyrimidine phosphoribosyltransferase family. PyrE subfamily.</text>
</comment>
<dbReference type="InterPro" id="IPR000836">
    <property type="entry name" value="PRTase_dom"/>
</dbReference>
<evidence type="ECO:0000256" key="3">
    <source>
        <dbReference type="ARBA" id="ARBA00022676"/>
    </source>
</evidence>
<dbReference type="EC" id="2.4.2.10" evidence="2 6"/>